<dbReference type="Pfam" id="PF03928">
    <property type="entry name" value="HbpS-like"/>
    <property type="match status" value="1"/>
</dbReference>
<evidence type="ECO:0000313" key="2">
    <source>
        <dbReference type="Proteomes" id="UP001596157"/>
    </source>
</evidence>
<accession>A0ABW0ETB2</accession>
<dbReference type="InterPro" id="IPR038084">
    <property type="entry name" value="PduO/GlcC-like_sf"/>
</dbReference>
<dbReference type="InterPro" id="IPR052517">
    <property type="entry name" value="GlcG_carb_metab_protein"/>
</dbReference>
<dbReference type="RefSeq" id="WP_378250261.1">
    <property type="nucleotide sequence ID" value="NZ_JBHSKF010000016.1"/>
</dbReference>
<name>A0ABW0ETB2_9PSEU</name>
<organism evidence="1 2">
    <name type="scientific">Actinokineospora guangxiensis</name>
    <dbReference type="NCBI Taxonomy" id="1490288"/>
    <lineage>
        <taxon>Bacteria</taxon>
        <taxon>Bacillati</taxon>
        <taxon>Actinomycetota</taxon>
        <taxon>Actinomycetes</taxon>
        <taxon>Pseudonocardiales</taxon>
        <taxon>Pseudonocardiaceae</taxon>
        <taxon>Actinokineospora</taxon>
    </lineage>
</organism>
<comment type="caution">
    <text evidence="1">The sequence shown here is derived from an EMBL/GenBank/DDBJ whole genome shotgun (WGS) entry which is preliminary data.</text>
</comment>
<dbReference type="InterPro" id="IPR005624">
    <property type="entry name" value="PduO/GlcC-like"/>
</dbReference>
<proteinExistence type="predicted"/>
<gene>
    <name evidence="1" type="ORF">ACFPM7_25245</name>
</gene>
<protein>
    <submittedName>
        <fullName evidence="1">Heme-binding protein</fullName>
    </submittedName>
</protein>
<sequence>MSAPARRRTGGLDDRDAATLAAAAIELAKADGLRVAAVVVDDAGQLLAAQRQSDAYPSAYAIAKSKALTSANFGRESGAMGQALASVERAIHITQADGRLLFIDGGCPVVRDGELLGAIGVSGASAEQDLACARGAIEHWLTRRG</sequence>
<keyword evidence="2" id="KW-1185">Reference proteome</keyword>
<evidence type="ECO:0000313" key="1">
    <source>
        <dbReference type="EMBL" id="MFC5290372.1"/>
    </source>
</evidence>
<dbReference type="Gene3D" id="3.30.450.150">
    <property type="entry name" value="Haem-degrading domain"/>
    <property type="match status" value="1"/>
</dbReference>
<reference evidence="2" key="1">
    <citation type="journal article" date="2019" name="Int. J. Syst. Evol. Microbiol.">
        <title>The Global Catalogue of Microorganisms (GCM) 10K type strain sequencing project: providing services to taxonomists for standard genome sequencing and annotation.</title>
        <authorList>
            <consortium name="The Broad Institute Genomics Platform"/>
            <consortium name="The Broad Institute Genome Sequencing Center for Infectious Disease"/>
            <person name="Wu L."/>
            <person name="Ma J."/>
        </authorList>
    </citation>
    <scope>NUCLEOTIDE SEQUENCE [LARGE SCALE GENOMIC DNA]</scope>
    <source>
        <strain evidence="2">CCUG 59778</strain>
    </source>
</reference>
<dbReference type="PANTHER" id="PTHR34309:SF10">
    <property type="entry name" value="SLR1406 PROTEIN"/>
    <property type="match status" value="1"/>
</dbReference>
<dbReference type="SUPFAM" id="SSF143744">
    <property type="entry name" value="GlcG-like"/>
    <property type="match status" value="1"/>
</dbReference>
<dbReference type="PANTHER" id="PTHR34309">
    <property type="entry name" value="SLR1406 PROTEIN"/>
    <property type="match status" value="1"/>
</dbReference>
<dbReference type="Proteomes" id="UP001596157">
    <property type="component" value="Unassembled WGS sequence"/>
</dbReference>
<dbReference type="EMBL" id="JBHSKF010000016">
    <property type="protein sequence ID" value="MFC5290372.1"/>
    <property type="molecule type" value="Genomic_DNA"/>
</dbReference>